<name>A0A6S7HCS4_PARCT</name>
<dbReference type="PROSITE" id="PS50261">
    <property type="entry name" value="G_PROTEIN_RECEP_F2_4"/>
    <property type="match status" value="1"/>
</dbReference>
<reference evidence="5" key="1">
    <citation type="submission" date="2020-04" db="EMBL/GenBank/DDBJ databases">
        <authorList>
            <person name="Alioto T."/>
            <person name="Alioto T."/>
            <person name="Gomez Garrido J."/>
        </authorList>
    </citation>
    <scope>NUCLEOTIDE SEQUENCE</scope>
    <source>
        <strain evidence="5">A484AB</strain>
    </source>
</reference>
<dbReference type="GO" id="GO:0016020">
    <property type="term" value="C:membrane"/>
    <property type="evidence" value="ECO:0007669"/>
    <property type="project" value="UniProtKB-SubCell"/>
</dbReference>
<dbReference type="EMBL" id="CACRXK020003979">
    <property type="protein sequence ID" value="CAB4000997.1"/>
    <property type="molecule type" value="Genomic_DNA"/>
</dbReference>
<organism evidence="5 6">
    <name type="scientific">Paramuricea clavata</name>
    <name type="common">Red gorgonian</name>
    <name type="synonym">Violescent sea-whip</name>
    <dbReference type="NCBI Taxonomy" id="317549"/>
    <lineage>
        <taxon>Eukaryota</taxon>
        <taxon>Metazoa</taxon>
        <taxon>Cnidaria</taxon>
        <taxon>Anthozoa</taxon>
        <taxon>Octocorallia</taxon>
        <taxon>Malacalcyonacea</taxon>
        <taxon>Plexauridae</taxon>
        <taxon>Paramuricea</taxon>
    </lineage>
</organism>
<dbReference type="OrthoDB" id="6134459at2759"/>
<keyword evidence="2" id="KW-0812">Transmembrane</keyword>
<keyword evidence="6" id="KW-1185">Reference proteome</keyword>
<evidence type="ECO:0000256" key="3">
    <source>
        <dbReference type="ARBA" id="ARBA00022989"/>
    </source>
</evidence>
<keyword evidence="5" id="KW-0675">Receptor</keyword>
<dbReference type="Proteomes" id="UP001152795">
    <property type="component" value="Unassembled WGS sequence"/>
</dbReference>
<dbReference type="Gene3D" id="1.20.1070.10">
    <property type="entry name" value="Rhodopsin 7-helix transmembrane proteins"/>
    <property type="match status" value="1"/>
</dbReference>
<dbReference type="Pfam" id="PF00002">
    <property type="entry name" value="7tm_2"/>
    <property type="match status" value="1"/>
</dbReference>
<evidence type="ECO:0000313" key="6">
    <source>
        <dbReference type="Proteomes" id="UP001152795"/>
    </source>
</evidence>
<gene>
    <name evidence="5" type="ORF">PACLA_8A043424</name>
</gene>
<dbReference type="AlphaFoldDB" id="A0A6S7HCS4"/>
<evidence type="ECO:0000313" key="5">
    <source>
        <dbReference type="EMBL" id="CAB4000997.1"/>
    </source>
</evidence>
<protein>
    <submittedName>
        <fullName evidence="5">G- coupled receptor Mth2</fullName>
    </submittedName>
</protein>
<evidence type="ECO:0000256" key="4">
    <source>
        <dbReference type="ARBA" id="ARBA00023136"/>
    </source>
</evidence>
<dbReference type="InterPro" id="IPR017981">
    <property type="entry name" value="GPCR_2-like_7TM"/>
</dbReference>
<dbReference type="InterPro" id="IPR000832">
    <property type="entry name" value="GPCR_2_secretin-like"/>
</dbReference>
<comment type="subcellular location">
    <subcellularLocation>
        <location evidence="1">Membrane</location>
        <topology evidence="1">Multi-pass membrane protein</topology>
    </subcellularLocation>
</comment>
<sequence>MIKTCALDWPYDEVRSKCENNSSEIALKEDPTLIVDEFNNIFRNRYCARCNNVQKFTCLMLQMKNGSSQNISNSRQPRSSMKDLNKDRSLADECPRINLNHSSEVGLRYCYKIQSSCKDTADNSTTARSCRGGKTALVSFKNETYKNFYCLKCNHRYSFGFIPAQVSCGPHNPPDTRFNFATMFRLPVSLHTDTARCSQGLFYDNTARVCRKLLTISELNLNDSSFLTSYAIRLHYTRNQKLKCFRYNVYNKNPTKVNKSVILGKLLSEFNEAFLRRIELNLRNTNWTLSNIAIYVDDTNYTTVTFQILAIKSEINETELFSPVKDLQLGQINFFYDRYNASSLCNYSLSIETSRKMKCLDTNQSNVAITMDKVSIFDNGTLYHQASGEKFNQGEYMLFKRHNQTRLATCAKSVPTNCKYILKSDSNWKLFSNRSIYSNVTNTWFEFGEYSIMDGVVWLCLTDEFSSKSGGKEQSKTVHETILRYSSLFCLSISILSLIVLLFIYAITPALRNLPGKNLMLLCCVLALAQFLWLLQERASESHKVCVILSALLHFMFLATFSCATSIASLSFFTFRAIANGKLGRSNERKTFLRCALFSLGFPCVWVTLFFLLDYYGVVSLDYGSVKDHCWLGNIDALYVSFFAPVFTLLCINLALLLATVNMIRKCSKSSQKLAESGSAKSVTKSHVWIYIRMASLMGFTWLLGVFQLVFPRVLVFEYLFVFVNGFQGFYIALAFLCTDNVKKILSKRTGSDSGKTRSTSK</sequence>
<keyword evidence="3" id="KW-1133">Transmembrane helix</keyword>
<evidence type="ECO:0000256" key="2">
    <source>
        <dbReference type="ARBA" id="ARBA00022692"/>
    </source>
</evidence>
<proteinExistence type="predicted"/>
<keyword evidence="4" id="KW-0472">Membrane</keyword>
<dbReference type="PANTHER" id="PTHR45902:SF1">
    <property type="entry name" value="LATROPHILIN RECEPTOR-LIKE PROTEIN A"/>
    <property type="match status" value="1"/>
</dbReference>
<accession>A0A6S7HCS4</accession>
<evidence type="ECO:0000256" key="1">
    <source>
        <dbReference type="ARBA" id="ARBA00004141"/>
    </source>
</evidence>
<dbReference type="GO" id="GO:0004930">
    <property type="term" value="F:G protein-coupled receptor activity"/>
    <property type="evidence" value="ECO:0007669"/>
    <property type="project" value="InterPro"/>
</dbReference>
<dbReference type="CDD" id="cd15039">
    <property type="entry name" value="7tmB3_Methuselah-like"/>
    <property type="match status" value="1"/>
</dbReference>
<comment type="caution">
    <text evidence="5">The sequence shown here is derived from an EMBL/GenBank/DDBJ whole genome shotgun (WGS) entry which is preliminary data.</text>
</comment>
<dbReference type="PANTHER" id="PTHR45902">
    <property type="entry name" value="LATROPHILIN RECEPTOR-LIKE PROTEIN A"/>
    <property type="match status" value="1"/>
</dbReference>
<dbReference type="InterPro" id="IPR053231">
    <property type="entry name" value="GPCR_LN-TM7"/>
</dbReference>
<dbReference type="GO" id="GO:0007166">
    <property type="term" value="P:cell surface receptor signaling pathway"/>
    <property type="evidence" value="ECO:0007669"/>
    <property type="project" value="InterPro"/>
</dbReference>